<accession>A0A223RXZ8</accession>
<keyword evidence="2" id="KW-1003">Cell membrane</keyword>
<evidence type="ECO:0000256" key="3">
    <source>
        <dbReference type="ARBA" id="ARBA00022679"/>
    </source>
</evidence>
<keyword evidence="3" id="KW-0808">Transferase</keyword>
<dbReference type="Proteomes" id="UP000215043">
    <property type="component" value="Chromosome"/>
</dbReference>
<evidence type="ECO:0000313" key="10">
    <source>
        <dbReference type="Proteomes" id="UP000215043"/>
    </source>
</evidence>
<dbReference type="GO" id="GO:0005886">
    <property type="term" value="C:plasma membrane"/>
    <property type="evidence" value="ECO:0007669"/>
    <property type="project" value="UniProtKB-SubCell"/>
</dbReference>
<dbReference type="AlphaFoldDB" id="A0A223RXZ8"/>
<proteinExistence type="inferred from homology"/>
<dbReference type="InterPro" id="IPR018584">
    <property type="entry name" value="GT87"/>
</dbReference>
<dbReference type="OrthoDB" id="9774600at2"/>
<dbReference type="GO" id="GO:0016758">
    <property type="term" value="F:hexosyltransferase activity"/>
    <property type="evidence" value="ECO:0007669"/>
    <property type="project" value="InterPro"/>
</dbReference>
<keyword evidence="6 8" id="KW-0472">Membrane</keyword>
<feature type="transmembrane region" description="Helical" evidence="8">
    <location>
        <begin position="248"/>
        <end position="265"/>
    </location>
</feature>
<sequence length="399" mass="44045">MIVLSVAALGWEFWTWISNQDLWPDHSVYRWAVNAWTHGWDLMPSETPVRNGEPLPWVYPPFAVLPLAPLAVLPLKVDIALLYALNALALSTTFYLVLRRTWPGVEPLLCFALSVALVRLSLFLEPVFGCFAQGQINILLMGLVVADCLTRHPHWPRGMLVGIAAAIKLVPGVFVLFFLLRKDFRAATTAVGTAFLATLAGFLVDFEASVKYWFTQGPASAAFGSPLRTNQTVLAVLTRTDLSQVTRVSLWLLACVVLGALAVYCVRRSSDALAVVLIGLVALLVSPTSWSNHWVWLAPLLLFMVLYGLRSRSKLWLTAAVLSIHVAHWAPFVRLPLNRHLILHLPPEDQLRAAAFVILGVALLVLATFSVFRSSRSSPGRGSGEWYPVSLLRTGERAP</sequence>
<evidence type="ECO:0000256" key="8">
    <source>
        <dbReference type="SAM" id="Phobius"/>
    </source>
</evidence>
<evidence type="ECO:0000256" key="1">
    <source>
        <dbReference type="ARBA" id="ARBA00004651"/>
    </source>
</evidence>
<feature type="transmembrane region" description="Helical" evidence="8">
    <location>
        <begin position="353"/>
        <end position="372"/>
    </location>
</feature>
<evidence type="ECO:0000256" key="2">
    <source>
        <dbReference type="ARBA" id="ARBA00022475"/>
    </source>
</evidence>
<evidence type="ECO:0000256" key="6">
    <source>
        <dbReference type="ARBA" id="ARBA00023136"/>
    </source>
</evidence>
<gene>
    <name evidence="9" type="ORF">CDG81_01135</name>
</gene>
<feature type="transmembrane region" description="Helical" evidence="8">
    <location>
        <begin position="104"/>
        <end position="124"/>
    </location>
</feature>
<feature type="transmembrane region" description="Helical" evidence="8">
    <location>
        <begin position="159"/>
        <end position="179"/>
    </location>
</feature>
<dbReference type="EMBL" id="CP022752">
    <property type="protein sequence ID" value="ASU80727.1"/>
    <property type="molecule type" value="Genomic_DNA"/>
</dbReference>
<dbReference type="KEGG" id="aey:CDG81_01135"/>
<evidence type="ECO:0000313" key="9">
    <source>
        <dbReference type="EMBL" id="ASU80727.1"/>
    </source>
</evidence>
<evidence type="ECO:0000256" key="5">
    <source>
        <dbReference type="ARBA" id="ARBA00022989"/>
    </source>
</evidence>
<keyword evidence="5 8" id="KW-1133">Transmembrane helix</keyword>
<comment type="subcellular location">
    <subcellularLocation>
        <location evidence="1">Cell membrane</location>
        <topology evidence="1">Multi-pass membrane protein</topology>
    </subcellularLocation>
</comment>
<comment type="similarity">
    <text evidence="7">Belongs to the glycosyltransferase 87 family.</text>
</comment>
<feature type="transmembrane region" description="Helical" evidence="8">
    <location>
        <begin position="186"/>
        <end position="204"/>
    </location>
</feature>
<feature type="transmembrane region" description="Helical" evidence="8">
    <location>
        <begin position="80"/>
        <end position="98"/>
    </location>
</feature>
<evidence type="ECO:0000256" key="7">
    <source>
        <dbReference type="ARBA" id="ARBA00024033"/>
    </source>
</evidence>
<feature type="transmembrane region" description="Helical" evidence="8">
    <location>
        <begin position="316"/>
        <end position="333"/>
    </location>
</feature>
<feature type="transmembrane region" description="Helical" evidence="8">
    <location>
        <begin position="272"/>
        <end position="288"/>
    </location>
</feature>
<keyword evidence="4 8" id="KW-0812">Transmembrane</keyword>
<protein>
    <submittedName>
        <fullName evidence="9">DUF2029 domain-containing protein</fullName>
    </submittedName>
</protein>
<feature type="transmembrane region" description="Helical" evidence="8">
    <location>
        <begin position="294"/>
        <end position="309"/>
    </location>
</feature>
<reference evidence="9 10" key="1">
    <citation type="submission" date="2017-08" db="EMBL/GenBank/DDBJ databases">
        <title>The complete genome sequence of moderately halophilic actinomycete Actinopolyspora erythraea YIM 90600, the producer of novel erythromycin, novel actinopolysporins A-C and tubercidin.</title>
        <authorList>
            <person name="Yin M."/>
            <person name="Tang S."/>
        </authorList>
    </citation>
    <scope>NUCLEOTIDE SEQUENCE [LARGE SCALE GENOMIC DNA]</scope>
    <source>
        <strain evidence="9 10">YIM 90600</strain>
    </source>
</reference>
<evidence type="ECO:0000256" key="4">
    <source>
        <dbReference type="ARBA" id="ARBA00022692"/>
    </source>
</evidence>
<dbReference type="Pfam" id="PF09594">
    <property type="entry name" value="GT87"/>
    <property type="match status" value="1"/>
</dbReference>
<name>A0A223RXZ8_9ACTN</name>
<organism evidence="9 10">
    <name type="scientific">Actinopolyspora erythraea</name>
    <dbReference type="NCBI Taxonomy" id="414996"/>
    <lineage>
        <taxon>Bacteria</taxon>
        <taxon>Bacillati</taxon>
        <taxon>Actinomycetota</taxon>
        <taxon>Actinomycetes</taxon>
        <taxon>Actinopolysporales</taxon>
        <taxon>Actinopolysporaceae</taxon>
        <taxon>Actinopolyspora</taxon>
    </lineage>
</organism>